<dbReference type="Pfam" id="PF00387">
    <property type="entry name" value="PI-PLC-Y"/>
    <property type="match status" value="1"/>
</dbReference>
<dbReference type="PROSITE" id="PS50008">
    <property type="entry name" value="PIPLC_Y_DOMAIN"/>
    <property type="match status" value="1"/>
</dbReference>
<comment type="caution">
    <text evidence="6">The sequence shown here is derived from an EMBL/GenBank/DDBJ whole genome shotgun (WGS) entry which is preliminary data.</text>
</comment>
<feature type="domain" description="C2" evidence="4">
    <location>
        <begin position="481"/>
        <end position="625"/>
    </location>
</feature>
<dbReference type="GO" id="GO:0051209">
    <property type="term" value="P:release of sequestered calcium ion into cytosol"/>
    <property type="evidence" value="ECO:0007669"/>
    <property type="project" value="TreeGrafter"/>
</dbReference>
<dbReference type="InterPro" id="IPR000909">
    <property type="entry name" value="PLipase_C_PInositol-sp_X_dom"/>
</dbReference>
<proteinExistence type="predicted"/>
<evidence type="ECO:0000259" key="5">
    <source>
        <dbReference type="PROSITE" id="PS50008"/>
    </source>
</evidence>
<dbReference type="AlphaFoldDB" id="A0AAW0R5I3"/>
<dbReference type="InterPro" id="IPR056584">
    <property type="entry name" value="EF-hand_15"/>
</dbReference>
<keyword evidence="2" id="KW-0442">Lipid degradation</keyword>
<evidence type="ECO:0000313" key="6">
    <source>
        <dbReference type="EMBL" id="KAK8124142.1"/>
    </source>
</evidence>
<dbReference type="GO" id="GO:0016042">
    <property type="term" value="P:lipid catabolic process"/>
    <property type="evidence" value="ECO:0007669"/>
    <property type="project" value="UniProtKB-KW"/>
</dbReference>
<organism evidence="6 7">
    <name type="scientific">Apiospora kogelbergensis</name>
    <dbReference type="NCBI Taxonomy" id="1337665"/>
    <lineage>
        <taxon>Eukaryota</taxon>
        <taxon>Fungi</taxon>
        <taxon>Dikarya</taxon>
        <taxon>Ascomycota</taxon>
        <taxon>Pezizomycotina</taxon>
        <taxon>Sordariomycetes</taxon>
        <taxon>Xylariomycetidae</taxon>
        <taxon>Amphisphaeriales</taxon>
        <taxon>Apiosporaceae</taxon>
        <taxon>Apiospora</taxon>
    </lineage>
</organism>
<feature type="region of interest" description="Disordered" evidence="3">
    <location>
        <begin position="468"/>
        <end position="492"/>
    </location>
</feature>
<evidence type="ECO:0000256" key="2">
    <source>
        <dbReference type="RuleBase" id="RU361133"/>
    </source>
</evidence>
<dbReference type="SMART" id="SM00148">
    <property type="entry name" value="PLCXc"/>
    <property type="match status" value="1"/>
</dbReference>
<evidence type="ECO:0000313" key="7">
    <source>
        <dbReference type="Proteomes" id="UP001392437"/>
    </source>
</evidence>
<comment type="catalytic activity">
    <reaction evidence="2">
        <text>a 1,2-diacyl-sn-glycero-3-phospho-(1D-myo-inositol-4,5-bisphosphate) + H2O = 1D-myo-inositol 1,4,5-trisphosphate + a 1,2-diacyl-sn-glycerol + H(+)</text>
        <dbReference type="Rhea" id="RHEA:33179"/>
        <dbReference type="ChEBI" id="CHEBI:15377"/>
        <dbReference type="ChEBI" id="CHEBI:15378"/>
        <dbReference type="ChEBI" id="CHEBI:17815"/>
        <dbReference type="ChEBI" id="CHEBI:58456"/>
        <dbReference type="ChEBI" id="CHEBI:203600"/>
        <dbReference type="EC" id="3.1.4.11"/>
    </reaction>
</comment>
<dbReference type="InterPro" id="IPR035892">
    <property type="entry name" value="C2_domain_sf"/>
</dbReference>
<gene>
    <name evidence="6" type="ORF">PG999_004060</name>
</gene>
<dbReference type="PROSITE" id="PS50004">
    <property type="entry name" value="C2"/>
    <property type="match status" value="1"/>
</dbReference>
<dbReference type="PANTHER" id="PTHR10336">
    <property type="entry name" value="PHOSPHOINOSITIDE-SPECIFIC PHOSPHOLIPASE C FAMILY PROTEIN"/>
    <property type="match status" value="1"/>
</dbReference>
<evidence type="ECO:0000256" key="3">
    <source>
        <dbReference type="SAM" id="MobiDB-lite"/>
    </source>
</evidence>
<dbReference type="CDD" id="cd00275">
    <property type="entry name" value="C2_PLC_like"/>
    <property type="match status" value="1"/>
</dbReference>
<dbReference type="PROSITE" id="PS50007">
    <property type="entry name" value="PIPLC_X_DOMAIN"/>
    <property type="match status" value="1"/>
</dbReference>
<feature type="compositionally biased region" description="Low complexity" evidence="3">
    <location>
        <begin position="468"/>
        <end position="483"/>
    </location>
</feature>
<dbReference type="Pfam" id="PF00388">
    <property type="entry name" value="PI-PLC-X"/>
    <property type="match status" value="1"/>
</dbReference>
<evidence type="ECO:0000256" key="1">
    <source>
        <dbReference type="ARBA" id="ARBA00023224"/>
    </source>
</evidence>
<dbReference type="InterPro" id="IPR017946">
    <property type="entry name" value="PLC-like_Pdiesterase_TIM-brl"/>
</dbReference>
<reference evidence="6 7" key="1">
    <citation type="submission" date="2023-01" db="EMBL/GenBank/DDBJ databases">
        <title>Analysis of 21 Apiospora genomes using comparative genomics revels a genus with tremendous synthesis potential of carbohydrate active enzymes and secondary metabolites.</title>
        <authorList>
            <person name="Sorensen T."/>
        </authorList>
    </citation>
    <scope>NUCLEOTIDE SEQUENCE [LARGE SCALE GENOMIC DNA]</scope>
    <source>
        <strain evidence="6 7">CBS 117206</strain>
    </source>
</reference>
<dbReference type="GO" id="GO:0004435">
    <property type="term" value="F:phosphatidylinositol-4,5-bisphosphate phospholipase C activity"/>
    <property type="evidence" value="ECO:0007669"/>
    <property type="project" value="UniProtKB-EC"/>
</dbReference>
<dbReference type="SMART" id="SM00239">
    <property type="entry name" value="C2"/>
    <property type="match status" value="1"/>
</dbReference>
<dbReference type="Pfam" id="PF23617">
    <property type="entry name" value="EF-hand_15"/>
    <property type="match status" value="1"/>
</dbReference>
<name>A0AAW0R5I3_9PEZI</name>
<keyword evidence="2" id="KW-0378">Hydrolase</keyword>
<dbReference type="InterPro" id="IPR001711">
    <property type="entry name" value="PLipase_C_Pinositol-sp_Y"/>
</dbReference>
<dbReference type="EMBL" id="JAQQWP010000003">
    <property type="protein sequence ID" value="KAK8124142.1"/>
    <property type="molecule type" value="Genomic_DNA"/>
</dbReference>
<keyword evidence="2" id="KW-0443">Lipid metabolism</keyword>
<sequence length="644" mass="72046">MAATRPSQVVETAPQEIQFNEGGLLASLTQVFTQHAGTNQIWSCQQTDAFLQQFQAGGDPLEELTDDEKTLLGDGEVDLDTFLRYMKSPAAGALKAPPADALDMEWPLSSYFINSSHNTCLNGTQLPSAPSTENDEDSEDTQFSTDAYKDALLRGCRYLEIDICDGDYVPSDEVDEDGEELLTKEMTTMQRIWFNGLKKTLDKLEAGAKDDRFIHDIQQIRQSWKTVYKYEPRVQHRPGSTINGFLFSDVCQTIKEHAFAATDLPLIVSLDIHCDLPQQLAVVRIINKAWSEFLLPTPESDATVLPTPASLRRKILIKVNQTPLEGCPTQTPDSSTSSWFKKKKKTEKAEPVPVIEPLSHMAIFTRVIPFTSLNQTDATLPAHVFSLSDAELATLHAQHPVELFRHNRHFFMQTYPSIPSTHAGPLAQWQQGVQAAALKWHVCDQGLMLNEAMFAGTGGFVLKPDGYRGASRMPARPPSAASADDPDTLRQAPPHRTLQRLAVHVLATQDLPAPFPVDEPGAVRPYATLELHAAPHLYEEMRRGGPQPRPGSAQVRARTQTLQGLSPDFRGESLDVLNVDEVLPEMAFVSFRIWHEERPQDQPMGWACVRLDRLRSGYRLLRLRDMQGQLSRGVVLVRIEKRMW</sequence>
<feature type="domain" description="PI-PLC Y-box" evidence="5">
    <location>
        <begin position="358"/>
        <end position="468"/>
    </location>
</feature>
<protein>
    <recommendedName>
        <fullName evidence="2">Phosphoinositide phospholipase C</fullName>
        <ecNumber evidence="2">3.1.4.11</ecNumber>
    </recommendedName>
</protein>
<dbReference type="Gene3D" id="2.60.40.150">
    <property type="entry name" value="C2 domain"/>
    <property type="match status" value="1"/>
</dbReference>
<dbReference type="Gene3D" id="3.20.20.190">
    <property type="entry name" value="Phosphatidylinositol (PI) phosphodiesterase"/>
    <property type="match status" value="1"/>
</dbReference>
<dbReference type="SUPFAM" id="SSF49562">
    <property type="entry name" value="C2 domain (Calcium/lipid-binding domain, CaLB)"/>
    <property type="match status" value="1"/>
</dbReference>
<dbReference type="GO" id="GO:0048015">
    <property type="term" value="P:phosphatidylinositol-mediated signaling"/>
    <property type="evidence" value="ECO:0007669"/>
    <property type="project" value="TreeGrafter"/>
</dbReference>
<dbReference type="SUPFAM" id="SSF51695">
    <property type="entry name" value="PLC-like phosphodiesterases"/>
    <property type="match status" value="1"/>
</dbReference>
<accession>A0AAW0R5I3</accession>
<evidence type="ECO:0000259" key="4">
    <source>
        <dbReference type="PROSITE" id="PS50004"/>
    </source>
</evidence>
<dbReference type="PANTHER" id="PTHR10336:SF82">
    <property type="entry name" value="PHOSPHOINOSITIDE PHOSPHOLIPASE C"/>
    <property type="match status" value="1"/>
</dbReference>
<dbReference type="PRINTS" id="PR00390">
    <property type="entry name" value="PHPHLIPASEC"/>
</dbReference>
<dbReference type="EC" id="3.1.4.11" evidence="2"/>
<dbReference type="Proteomes" id="UP001392437">
    <property type="component" value="Unassembled WGS sequence"/>
</dbReference>
<keyword evidence="7" id="KW-1185">Reference proteome</keyword>
<dbReference type="SMART" id="SM00149">
    <property type="entry name" value="PLCYc"/>
    <property type="match status" value="1"/>
</dbReference>
<keyword evidence="1" id="KW-0807">Transducer</keyword>
<dbReference type="InterPro" id="IPR001192">
    <property type="entry name" value="PI-PLC_fam"/>
</dbReference>
<dbReference type="InterPro" id="IPR000008">
    <property type="entry name" value="C2_dom"/>
</dbReference>